<feature type="region of interest" description="Disordered" evidence="7">
    <location>
        <begin position="82"/>
        <end position="152"/>
    </location>
</feature>
<keyword evidence="5 8" id="KW-0472">Membrane</keyword>
<accession>A0A922CGR0</accession>
<proteinExistence type="predicted"/>
<evidence type="ECO:0000313" key="11">
    <source>
        <dbReference type="EMBL" id="KAG6445612.1"/>
    </source>
</evidence>
<evidence type="ECO:0000256" key="6">
    <source>
        <dbReference type="ARBA" id="ARBA00023180"/>
    </source>
</evidence>
<dbReference type="InterPro" id="IPR016201">
    <property type="entry name" value="PSI"/>
</dbReference>
<dbReference type="Pfam" id="PF01437">
    <property type="entry name" value="PSI"/>
    <property type="match status" value="1"/>
</dbReference>
<evidence type="ECO:0000256" key="7">
    <source>
        <dbReference type="SAM" id="MobiDB-lite"/>
    </source>
</evidence>
<dbReference type="SMART" id="SM00423">
    <property type="entry name" value="PSI"/>
    <property type="match status" value="1"/>
</dbReference>
<reference evidence="11" key="1">
    <citation type="journal article" date="2016" name="Insect Biochem. Mol. Biol.">
        <title>Multifaceted biological insights from a draft genome sequence of the tobacco hornworm moth, Manduca sexta.</title>
        <authorList>
            <person name="Kanost M.R."/>
            <person name="Arrese E.L."/>
            <person name="Cao X."/>
            <person name="Chen Y.R."/>
            <person name="Chellapilla S."/>
            <person name="Goldsmith M.R."/>
            <person name="Grosse-Wilde E."/>
            <person name="Heckel D.G."/>
            <person name="Herndon N."/>
            <person name="Jiang H."/>
            <person name="Papanicolaou A."/>
            <person name="Qu J."/>
            <person name="Soulages J.L."/>
            <person name="Vogel H."/>
            <person name="Walters J."/>
            <person name="Waterhouse R.M."/>
            <person name="Ahn S.J."/>
            <person name="Almeida F.C."/>
            <person name="An C."/>
            <person name="Aqrawi P."/>
            <person name="Bretschneider A."/>
            <person name="Bryant W.B."/>
            <person name="Bucks S."/>
            <person name="Chao H."/>
            <person name="Chevignon G."/>
            <person name="Christen J.M."/>
            <person name="Clarke D.F."/>
            <person name="Dittmer N.T."/>
            <person name="Ferguson L.C.F."/>
            <person name="Garavelou S."/>
            <person name="Gordon K.H.J."/>
            <person name="Gunaratna R.T."/>
            <person name="Han Y."/>
            <person name="Hauser F."/>
            <person name="He Y."/>
            <person name="Heidel-Fischer H."/>
            <person name="Hirsh A."/>
            <person name="Hu Y."/>
            <person name="Jiang H."/>
            <person name="Kalra D."/>
            <person name="Klinner C."/>
            <person name="Konig C."/>
            <person name="Kovar C."/>
            <person name="Kroll A.R."/>
            <person name="Kuwar S.S."/>
            <person name="Lee S.L."/>
            <person name="Lehman R."/>
            <person name="Li K."/>
            <person name="Li Z."/>
            <person name="Liang H."/>
            <person name="Lovelace S."/>
            <person name="Lu Z."/>
            <person name="Mansfield J.H."/>
            <person name="McCulloch K.J."/>
            <person name="Mathew T."/>
            <person name="Morton B."/>
            <person name="Muzny D.M."/>
            <person name="Neunemann D."/>
            <person name="Ongeri F."/>
            <person name="Pauchet Y."/>
            <person name="Pu L.L."/>
            <person name="Pyrousis I."/>
            <person name="Rao X.J."/>
            <person name="Redding A."/>
            <person name="Roesel C."/>
            <person name="Sanchez-Gracia A."/>
            <person name="Schaack S."/>
            <person name="Shukla A."/>
            <person name="Tetreau G."/>
            <person name="Wang Y."/>
            <person name="Xiong G.H."/>
            <person name="Traut W."/>
            <person name="Walsh T.K."/>
            <person name="Worley K.C."/>
            <person name="Wu D."/>
            <person name="Wu W."/>
            <person name="Wu Y.Q."/>
            <person name="Zhang X."/>
            <person name="Zou Z."/>
            <person name="Zucker H."/>
            <person name="Briscoe A.D."/>
            <person name="Burmester T."/>
            <person name="Clem R.J."/>
            <person name="Feyereisen R."/>
            <person name="Grimmelikhuijzen C.J.P."/>
            <person name="Hamodrakas S.J."/>
            <person name="Hansson B.S."/>
            <person name="Huguet E."/>
            <person name="Jermiin L.S."/>
            <person name="Lan Q."/>
            <person name="Lehman H.K."/>
            <person name="Lorenzen M."/>
            <person name="Merzendorfer H."/>
            <person name="Michalopoulos I."/>
            <person name="Morton D.B."/>
            <person name="Muthukrishnan S."/>
            <person name="Oakeshott J.G."/>
            <person name="Palmer W."/>
            <person name="Park Y."/>
            <person name="Passarelli A.L."/>
            <person name="Rozas J."/>
            <person name="Schwartz L.M."/>
            <person name="Smith W."/>
            <person name="Southgate A."/>
            <person name="Vilcinskas A."/>
            <person name="Vogt R."/>
            <person name="Wang P."/>
            <person name="Werren J."/>
            <person name="Yu X.Q."/>
            <person name="Zhou J.J."/>
            <person name="Brown S.J."/>
            <person name="Scherer S.E."/>
            <person name="Richards S."/>
            <person name="Blissard G.W."/>
        </authorList>
    </citation>
    <scope>NUCLEOTIDE SEQUENCE</scope>
</reference>
<keyword evidence="4 8" id="KW-1133">Transmembrane helix</keyword>
<feature type="compositionally biased region" description="Low complexity" evidence="7">
    <location>
        <begin position="141"/>
        <end position="152"/>
    </location>
</feature>
<dbReference type="Gene3D" id="3.30.1680.10">
    <property type="entry name" value="ligand-binding face of the semaphorins, domain 2"/>
    <property type="match status" value="1"/>
</dbReference>
<dbReference type="PANTHER" id="PTHR13055">
    <property type="entry name" value="TUMOR ENDOTHELIAL MARKER 7 RELATED"/>
    <property type="match status" value="1"/>
</dbReference>
<evidence type="ECO:0000313" key="12">
    <source>
        <dbReference type="Proteomes" id="UP000791440"/>
    </source>
</evidence>
<evidence type="ECO:0000256" key="1">
    <source>
        <dbReference type="ARBA" id="ARBA00004479"/>
    </source>
</evidence>
<evidence type="ECO:0000256" key="3">
    <source>
        <dbReference type="ARBA" id="ARBA00022729"/>
    </source>
</evidence>
<feature type="signal peptide" evidence="9">
    <location>
        <begin position="1"/>
        <end position="29"/>
    </location>
</feature>
<organism evidence="11 12">
    <name type="scientific">Manduca sexta</name>
    <name type="common">Tobacco hawkmoth</name>
    <name type="synonym">Tobacco hornworm</name>
    <dbReference type="NCBI Taxonomy" id="7130"/>
    <lineage>
        <taxon>Eukaryota</taxon>
        <taxon>Metazoa</taxon>
        <taxon>Ecdysozoa</taxon>
        <taxon>Arthropoda</taxon>
        <taxon>Hexapoda</taxon>
        <taxon>Insecta</taxon>
        <taxon>Pterygota</taxon>
        <taxon>Neoptera</taxon>
        <taxon>Endopterygota</taxon>
        <taxon>Lepidoptera</taxon>
        <taxon>Glossata</taxon>
        <taxon>Ditrysia</taxon>
        <taxon>Bombycoidea</taxon>
        <taxon>Sphingidae</taxon>
        <taxon>Sphinginae</taxon>
        <taxon>Sphingini</taxon>
        <taxon>Manduca</taxon>
    </lineage>
</organism>
<evidence type="ECO:0000256" key="4">
    <source>
        <dbReference type="ARBA" id="ARBA00022989"/>
    </source>
</evidence>
<evidence type="ECO:0000256" key="8">
    <source>
        <dbReference type="SAM" id="Phobius"/>
    </source>
</evidence>
<feature type="chain" id="PRO_5037042034" description="PSI domain-containing protein" evidence="9">
    <location>
        <begin position="30"/>
        <end position="553"/>
    </location>
</feature>
<feature type="compositionally biased region" description="Low complexity" evidence="7">
    <location>
        <begin position="101"/>
        <end position="120"/>
    </location>
</feature>
<keyword evidence="6" id="KW-0325">Glycoprotein</keyword>
<comment type="subcellular location">
    <subcellularLocation>
        <location evidence="1">Membrane</location>
        <topology evidence="1">Single-pass type I membrane protein</topology>
    </subcellularLocation>
</comment>
<dbReference type="EMBL" id="JH668323">
    <property type="protein sequence ID" value="KAG6445612.1"/>
    <property type="molecule type" value="Genomic_DNA"/>
</dbReference>
<dbReference type="Proteomes" id="UP000791440">
    <property type="component" value="Unassembled WGS sequence"/>
</dbReference>
<feature type="domain" description="PSI" evidence="10">
    <location>
        <begin position="381"/>
        <end position="426"/>
    </location>
</feature>
<keyword evidence="3 9" id="KW-0732">Signal</keyword>
<keyword evidence="2 8" id="KW-0812">Transmembrane</keyword>
<feature type="transmembrane region" description="Helical" evidence="8">
    <location>
        <begin position="494"/>
        <end position="518"/>
    </location>
</feature>
<comment type="caution">
    <text evidence="11">The sequence shown here is derived from an EMBL/GenBank/DDBJ whole genome shotgun (WGS) entry which is preliminary data.</text>
</comment>
<sequence length="553" mass="61014">MDRIRVVVRFKSLTNIFLVLLFVSQCSEAWNEEYLVQGRSLNFHRHDIVTLDRERRDVPAPAPAAPAANVTPAVPAAAVSKDPAVASTPAPPTLAVSPPGNAEANNTANTTEKAASNTSAPTVTQHQLGVNGSGIRKDVVSDPISPDDSFPDVFKETPDTIKSEHNLTNLTYDNHDFYNSSFIGNVTYFNEYWANISKPEPQIHQLLSNSYRRANTIQLSFPFPYYGHFIRTVTLATGGFMFIGEHVHNWIAATQYIAPLMGNFDTSLDNDSYVKLYDDGEKFTVFWENVTLREDQTKKFTFASTLYKNGDIVFAYKSMPMEVQAINDQNHPVKVGISDAYVGEKNLFNVRSKTIYEYHRVSFKNHAIANNTILRLTALPTCIQYNACDSCLNHNTGFNCTWCPQANKCSSGTDINKQNWKLRQCPETSVTEASACPPVTGVDAGGTRTLSDTTVYTTDDAKPDAGHSKDVNTTLGAATASPSLEAAAQQRSPVGGAVAAFVAVALVCSLAVWVLYAFKNPHTRSGQLLIKYRPSQWNWRRGEARYTAATIHM</sequence>
<name>A0A922CGR0_MANSE</name>
<gene>
    <name evidence="11" type="ORF">O3G_MSEX004015</name>
</gene>
<reference evidence="11" key="2">
    <citation type="submission" date="2020-12" db="EMBL/GenBank/DDBJ databases">
        <authorList>
            <person name="Kanost M."/>
        </authorList>
    </citation>
    <scope>NUCLEOTIDE SEQUENCE</scope>
</reference>
<evidence type="ECO:0000256" key="2">
    <source>
        <dbReference type="ARBA" id="ARBA00022692"/>
    </source>
</evidence>
<dbReference type="GO" id="GO:0016020">
    <property type="term" value="C:membrane"/>
    <property type="evidence" value="ECO:0007669"/>
    <property type="project" value="UniProtKB-SubCell"/>
</dbReference>
<dbReference type="AlphaFoldDB" id="A0A922CGR0"/>
<dbReference type="PANTHER" id="PTHR13055:SF12">
    <property type="entry name" value="LD40707P"/>
    <property type="match status" value="1"/>
</dbReference>
<protein>
    <recommendedName>
        <fullName evidence="10">PSI domain-containing protein</fullName>
    </recommendedName>
</protein>
<evidence type="ECO:0000256" key="9">
    <source>
        <dbReference type="SAM" id="SignalP"/>
    </source>
</evidence>
<evidence type="ECO:0000259" key="10">
    <source>
        <dbReference type="SMART" id="SM00423"/>
    </source>
</evidence>
<evidence type="ECO:0000256" key="5">
    <source>
        <dbReference type="ARBA" id="ARBA00023136"/>
    </source>
</evidence>
<keyword evidence="12" id="KW-1185">Reference proteome</keyword>
<dbReference type="InterPro" id="IPR002165">
    <property type="entry name" value="Plexin_repeat"/>
</dbReference>
<feature type="compositionally biased region" description="Polar residues" evidence="7">
    <location>
        <begin position="121"/>
        <end position="130"/>
    </location>
</feature>
<dbReference type="InterPro" id="IPR031152">
    <property type="entry name" value="PLXDC"/>
</dbReference>